<organism evidence="1 2">
    <name type="scientific">Erwinia plantamica</name>
    <dbReference type="NCBI Taxonomy" id="3237104"/>
    <lineage>
        <taxon>Bacteria</taxon>
        <taxon>Pseudomonadati</taxon>
        <taxon>Pseudomonadota</taxon>
        <taxon>Gammaproteobacteria</taxon>
        <taxon>Enterobacterales</taxon>
        <taxon>Erwiniaceae</taxon>
        <taxon>Erwinia</taxon>
    </lineage>
</organism>
<reference evidence="1 2" key="1">
    <citation type="submission" date="2024-07" db="EMBL/GenBank/DDBJ databases">
        <title>Novel bacterial strain Erwinia sp. OPT-41 promoting growth of various crops.</title>
        <authorList>
            <person name="Egorshina A."/>
            <person name="Lukyantsev M.A."/>
            <person name="Golubev S.N."/>
            <person name="Muratova A.Y."/>
            <person name="Bulygina E.A."/>
        </authorList>
    </citation>
    <scope>NUCLEOTIDE SEQUENCE [LARGE SCALE GENOMIC DNA]</scope>
    <source>
        <strain evidence="1 2">OPT-41</strain>
    </source>
</reference>
<evidence type="ECO:0000313" key="1">
    <source>
        <dbReference type="EMBL" id="MFG6075826.1"/>
    </source>
</evidence>
<dbReference type="EMBL" id="JBGCUC010000004">
    <property type="protein sequence ID" value="MFG6075826.1"/>
    <property type="molecule type" value="Genomic_DNA"/>
</dbReference>
<accession>A0ABW7CKD8</accession>
<name>A0ABW7CKD8_9GAMM</name>
<dbReference type="RefSeq" id="WP_394148663.1">
    <property type="nucleotide sequence ID" value="NZ_JBGCUC010000004.1"/>
</dbReference>
<evidence type="ECO:0000313" key="2">
    <source>
        <dbReference type="Proteomes" id="UP001605250"/>
    </source>
</evidence>
<comment type="caution">
    <text evidence="1">The sequence shown here is derived from an EMBL/GenBank/DDBJ whole genome shotgun (WGS) entry which is preliminary data.</text>
</comment>
<dbReference type="Proteomes" id="UP001605250">
    <property type="component" value="Unassembled WGS sequence"/>
</dbReference>
<sequence>MSYNAAIIKKLEAENYLALVLEKGVKEVGREALKQGELIYNGVERLSWYSSCLTENYQDVCEKIRKEDVRFIRSILKIIPTFHFKLPHIGFEFGEKKNNYSDVQVKDNVIKYMLKIFTEDVFSEIHYERRLNLNRILTKLSADYATVNFTNRSIAYSIASAIYMSAGLRATLESTLTSISRKSTTVLGGYGYVKIAIDAADRLKLINPILYTKFYNTEVEMLYFLIEPVVTKIDHKFRHALTDEQIASDIVRLIK</sequence>
<proteinExistence type="predicted"/>
<gene>
    <name evidence="1" type="ORF">AB3U87_05535</name>
</gene>
<protein>
    <submittedName>
        <fullName evidence="1">Uncharacterized protein</fullName>
    </submittedName>
</protein>
<keyword evidence="2" id="KW-1185">Reference proteome</keyword>